<reference evidence="3" key="3">
    <citation type="submission" date="2015-06" db="UniProtKB">
        <authorList>
            <consortium name="EnsemblMetazoa"/>
        </authorList>
    </citation>
    <scope>IDENTIFICATION</scope>
</reference>
<sequence length="245" mass="28199">MEPRFSCQKPTKEPGDKQINQPPGKLTYFPIIGSRLPTSMQVLRCLMYHLREEPSQAAQPSKWDAAKLVYEQVAQFYNKASIPMVPIRKACEKMINLVEENNKLRAIPKNRRQSASTLKKLEDAKKCCQKTLQLWPKDVEHLLNSEDCKFLQSIKTDRKATFGAVDDNLDRKNKRKAIRQEMTAKRLKKLEEEKIASSASTPASPFSRVVSFERLTLFSFSAFIVQLSHAYRRTGNKIKIKINIK</sequence>
<feature type="region of interest" description="Disordered" evidence="1">
    <location>
        <begin position="1"/>
        <end position="22"/>
    </location>
</feature>
<dbReference type="HOGENOM" id="CLU_1134471_0_0_1"/>
<organism evidence="2">
    <name type="scientific">Capitella teleta</name>
    <name type="common">Polychaete worm</name>
    <dbReference type="NCBI Taxonomy" id="283909"/>
    <lineage>
        <taxon>Eukaryota</taxon>
        <taxon>Metazoa</taxon>
        <taxon>Spiralia</taxon>
        <taxon>Lophotrochozoa</taxon>
        <taxon>Annelida</taxon>
        <taxon>Polychaeta</taxon>
        <taxon>Sedentaria</taxon>
        <taxon>Scolecida</taxon>
        <taxon>Capitellidae</taxon>
        <taxon>Capitella</taxon>
    </lineage>
</organism>
<proteinExistence type="predicted"/>
<evidence type="ECO:0000313" key="3">
    <source>
        <dbReference type="EnsemblMetazoa" id="CapteP202292"/>
    </source>
</evidence>
<dbReference type="Proteomes" id="UP000014760">
    <property type="component" value="Unassembled WGS sequence"/>
</dbReference>
<reference evidence="4" key="1">
    <citation type="submission" date="2012-12" db="EMBL/GenBank/DDBJ databases">
        <authorList>
            <person name="Hellsten U."/>
            <person name="Grimwood J."/>
            <person name="Chapman J.A."/>
            <person name="Shapiro H."/>
            <person name="Aerts A."/>
            <person name="Otillar R.P."/>
            <person name="Terry A.Y."/>
            <person name="Boore J.L."/>
            <person name="Simakov O."/>
            <person name="Marletaz F."/>
            <person name="Cho S.-J."/>
            <person name="Edsinger-Gonzales E."/>
            <person name="Havlak P."/>
            <person name="Kuo D.-H."/>
            <person name="Larsson T."/>
            <person name="Lv J."/>
            <person name="Arendt D."/>
            <person name="Savage R."/>
            <person name="Osoegawa K."/>
            <person name="de Jong P."/>
            <person name="Lindberg D.R."/>
            <person name="Seaver E.C."/>
            <person name="Weisblat D.A."/>
            <person name="Putnam N.H."/>
            <person name="Grigoriev I.V."/>
            <person name="Rokhsar D.S."/>
        </authorList>
    </citation>
    <scope>NUCLEOTIDE SEQUENCE</scope>
    <source>
        <strain evidence="4">I ESC-2004</strain>
    </source>
</reference>
<evidence type="ECO:0000313" key="4">
    <source>
        <dbReference type="Proteomes" id="UP000014760"/>
    </source>
</evidence>
<gene>
    <name evidence="2" type="ORF">CAPTEDRAFT_202292</name>
</gene>
<accession>R7VG25</accession>
<dbReference type="AlphaFoldDB" id="R7VG25"/>
<evidence type="ECO:0000256" key="1">
    <source>
        <dbReference type="SAM" id="MobiDB-lite"/>
    </source>
</evidence>
<name>R7VG25_CAPTE</name>
<dbReference type="EMBL" id="KB293915">
    <property type="protein sequence ID" value="ELU15241.1"/>
    <property type="molecule type" value="Genomic_DNA"/>
</dbReference>
<keyword evidence="4" id="KW-1185">Reference proteome</keyword>
<dbReference type="EnsemblMetazoa" id="CapteT202292">
    <property type="protein sequence ID" value="CapteP202292"/>
    <property type="gene ID" value="CapteG202292"/>
</dbReference>
<reference evidence="2 4" key="2">
    <citation type="journal article" date="2013" name="Nature">
        <title>Insights into bilaterian evolution from three spiralian genomes.</title>
        <authorList>
            <person name="Simakov O."/>
            <person name="Marletaz F."/>
            <person name="Cho S.J."/>
            <person name="Edsinger-Gonzales E."/>
            <person name="Havlak P."/>
            <person name="Hellsten U."/>
            <person name="Kuo D.H."/>
            <person name="Larsson T."/>
            <person name="Lv J."/>
            <person name="Arendt D."/>
            <person name="Savage R."/>
            <person name="Osoegawa K."/>
            <person name="de Jong P."/>
            <person name="Grimwood J."/>
            <person name="Chapman J.A."/>
            <person name="Shapiro H."/>
            <person name="Aerts A."/>
            <person name="Otillar R.P."/>
            <person name="Terry A.Y."/>
            <person name="Boore J.L."/>
            <person name="Grigoriev I.V."/>
            <person name="Lindberg D.R."/>
            <person name="Seaver E.C."/>
            <person name="Weisblat D.A."/>
            <person name="Putnam N.H."/>
            <person name="Rokhsar D.S."/>
        </authorList>
    </citation>
    <scope>NUCLEOTIDE SEQUENCE</scope>
    <source>
        <strain evidence="2 4">I ESC-2004</strain>
    </source>
</reference>
<dbReference type="EMBL" id="AMQN01018110">
    <property type="status" value="NOT_ANNOTATED_CDS"/>
    <property type="molecule type" value="Genomic_DNA"/>
</dbReference>
<dbReference type="OrthoDB" id="8827233at2759"/>
<evidence type="ECO:0000313" key="2">
    <source>
        <dbReference type="EMBL" id="ELU15241.1"/>
    </source>
</evidence>
<protein>
    <submittedName>
        <fullName evidence="2 3">Uncharacterized protein</fullName>
    </submittedName>
</protein>